<comment type="caution">
    <text evidence="1">The sequence shown here is derived from an EMBL/GenBank/DDBJ whole genome shotgun (WGS) entry which is preliminary data.</text>
</comment>
<organism evidence="1 2">
    <name type="scientific">Vibrio orientalis CIP 102891 = ATCC 33934</name>
    <dbReference type="NCBI Taxonomy" id="675816"/>
    <lineage>
        <taxon>Bacteria</taxon>
        <taxon>Pseudomonadati</taxon>
        <taxon>Pseudomonadota</taxon>
        <taxon>Gammaproteobacteria</taxon>
        <taxon>Vibrionales</taxon>
        <taxon>Vibrionaceae</taxon>
        <taxon>Vibrio</taxon>
        <taxon>Vibrio oreintalis group</taxon>
    </lineage>
</organism>
<gene>
    <name evidence="1" type="ORF">VIA_001928</name>
</gene>
<proteinExistence type="predicted"/>
<dbReference type="Proteomes" id="UP000003515">
    <property type="component" value="Unassembled WGS sequence"/>
</dbReference>
<evidence type="ECO:0000313" key="2">
    <source>
        <dbReference type="Proteomes" id="UP000003515"/>
    </source>
</evidence>
<protein>
    <submittedName>
        <fullName evidence="1">Uncharacterized protein</fullName>
    </submittedName>
</protein>
<keyword evidence="2" id="KW-1185">Reference proteome</keyword>
<accession>A0ABP2H310</accession>
<sequence length="44" mass="5107">MMFDADIAAKIFAAISALLFLITSVYKWRMPRYFDIGDKAKYDV</sequence>
<reference evidence="1 2" key="1">
    <citation type="submission" date="2009-10" db="EMBL/GenBank/DDBJ databases">
        <authorList>
            <consortium name="Los Alamos National Laboratory (LANL)"/>
            <consortium name="National Microbial Pathogen Data Resource (NMPDR)"/>
            <person name="Munk A.C."/>
            <person name="Chertkov O."/>
            <person name="Tapia R."/>
            <person name="Green L."/>
            <person name="Rogers Y."/>
            <person name="Detter J.C."/>
            <person name="Bruce D."/>
            <person name="Brettin T.S."/>
            <person name="Colwell R.R."/>
            <person name="Huq A."/>
            <person name="Grim C.J."/>
            <person name="Hasan N.A."/>
            <person name="Bartels D."/>
            <person name="Vonstein V."/>
        </authorList>
    </citation>
    <scope>NUCLEOTIDE SEQUENCE [LARGE SCALE GENOMIC DNA]</scope>
    <source>
        <strain evidence="1 2">CIP 102891</strain>
    </source>
</reference>
<dbReference type="EMBL" id="ACZV01000004">
    <property type="protein sequence ID" value="EEX94768.1"/>
    <property type="molecule type" value="Genomic_DNA"/>
</dbReference>
<name>A0ABP2H310_VIBOR</name>
<evidence type="ECO:0000313" key="1">
    <source>
        <dbReference type="EMBL" id="EEX94768.1"/>
    </source>
</evidence>